<dbReference type="PROSITE" id="PS50982">
    <property type="entry name" value="MBD"/>
    <property type="match status" value="1"/>
</dbReference>
<feature type="compositionally biased region" description="Basic and acidic residues" evidence="1">
    <location>
        <begin position="120"/>
        <end position="132"/>
    </location>
</feature>
<keyword evidence="3" id="KW-0238">DNA-binding</keyword>
<gene>
    <name evidence="3" type="ORF">CINCED_3A010445</name>
</gene>
<feature type="region of interest" description="Disordered" evidence="1">
    <location>
        <begin position="81"/>
        <end position="146"/>
    </location>
</feature>
<name>A0A5E4N5H1_9HEMI</name>
<evidence type="ECO:0000313" key="4">
    <source>
        <dbReference type="Proteomes" id="UP000325440"/>
    </source>
</evidence>
<organism evidence="3 4">
    <name type="scientific">Cinara cedri</name>
    <dbReference type="NCBI Taxonomy" id="506608"/>
    <lineage>
        <taxon>Eukaryota</taxon>
        <taxon>Metazoa</taxon>
        <taxon>Ecdysozoa</taxon>
        <taxon>Arthropoda</taxon>
        <taxon>Hexapoda</taxon>
        <taxon>Insecta</taxon>
        <taxon>Pterygota</taxon>
        <taxon>Neoptera</taxon>
        <taxon>Paraneoptera</taxon>
        <taxon>Hemiptera</taxon>
        <taxon>Sternorrhyncha</taxon>
        <taxon>Aphidomorpha</taxon>
        <taxon>Aphidoidea</taxon>
        <taxon>Aphididae</taxon>
        <taxon>Lachninae</taxon>
        <taxon>Cinara</taxon>
    </lineage>
</organism>
<keyword evidence="4" id="KW-1185">Reference proteome</keyword>
<sequence length="225" mass="26763">MDPKLLMPFRYGWKREVVNRNENTGVDVYYHTPDYKKLRSTREVLNYLNLKQRTRLKINNFTFKRKPLGLPKSKEICRTARTSKKVEKKQDRAPIDKNKNRRPPRLPNTKEICRPASTSKKVEKKQQRAPNDKKKKQKQTKQLDIKEENQTKVQSVRNFVYYPLLQVLQKTPELDDICSFETFMFHECKGRRFQFKKGSDIDNQATIAFINDLRTNYGVKYGGRT</sequence>
<dbReference type="EMBL" id="CABPRJ010001507">
    <property type="protein sequence ID" value="VVC38843.1"/>
    <property type="molecule type" value="Genomic_DNA"/>
</dbReference>
<dbReference type="CDD" id="cd00122">
    <property type="entry name" value="MBD"/>
    <property type="match status" value="1"/>
</dbReference>
<dbReference type="AlphaFoldDB" id="A0A5E4N5H1"/>
<dbReference type="Proteomes" id="UP000325440">
    <property type="component" value="Unassembled WGS sequence"/>
</dbReference>
<dbReference type="OrthoDB" id="6631301at2759"/>
<feature type="compositionally biased region" description="Basic and acidic residues" evidence="1">
    <location>
        <begin position="81"/>
        <end position="98"/>
    </location>
</feature>
<accession>A0A5E4N5H1</accession>
<feature type="domain" description="MBD" evidence="2">
    <location>
        <begin position="1"/>
        <end position="68"/>
    </location>
</feature>
<protein>
    <submittedName>
        <fullName evidence="3">Methyl-CpG DNA binding,DNA-binding domain</fullName>
    </submittedName>
</protein>
<evidence type="ECO:0000259" key="2">
    <source>
        <dbReference type="PROSITE" id="PS50982"/>
    </source>
</evidence>
<dbReference type="GO" id="GO:0003677">
    <property type="term" value="F:DNA binding"/>
    <property type="evidence" value="ECO:0007669"/>
    <property type="project" value="UniProtKB-KW"/>
</dbReference>
<dbReference type="Gene3D" id="3.30.890.10">
    <property type="entry name" value="Methyl-cpg-binding Protein 2, Chain A"/>
    <property type="match status" value="1"/>
</dbReference>
<dbReference type="SMART" id="SM00391">
    <property type="entry name" value="MBD"/>
    <property type="match status" value="1"/>
</dbReference>
<evidence type="ECO:0000313" key="3">
    <source>
        <dbReference type="EMBL" id="VVC38843.1"/>
    </source>
</evidence>
<dbReference type="InterPro" id="IPR016177">
    <property type="entry name" value="DNA-bd_dom_sf"/>
</dbReference>
<dbReference type="SUPFAM" id="SSF54171">
    <property type="entry name" value="DNA-binding domain"/>
    <property type="match status" value="1"/>
</dbReference>
<reference evidence="3 4" key="1">
    <citation type="submission" date="2019-08" db="EMBL/GenBank/DDBJ databases">
        <authorList>
            <person name="Alioto T."/>
            <person name="Alioto T."/>
            <person name="Gomez Garrido J."/>
        </authorList>
    </citation>
    <scope>NUCLEOTIDE SEQUENCE [LARGE SCALE GENOMIC DNA]</scope>
</reference>
<dbReference type="Pfam" id="PF01429">
    <property type="entry name" value="MBD"/>
    <property type="match status" value="1"/>
</dbReference>
<proteinExistence type="predicted"/>
<evidence type="ECO:0000256" key="1">
    <source>
        <dbReference type="SAM" id="MobiDB-lite"/>
    </source>
</evidence>
<dbReference type="InterPro" id="IPR001739">
    <property type="entry name" value="Methyl_CpG_DNA-bd"/>
</dbReference>